<sequence>MLNYIQNIYTSNISLRVHYRATLVDPQAPASKEGLGGLCRGACAFGCTGIPVLFHHRRRESPDRGIRALESIGSLSDRAGSVLRACVPAPLGSEPLPGAGLALPRCPRGCAPVVAALAALPAKVLVFLVVKGLLAVDAPVALALEVAPAPVPVVVFQKQKVLVVLRALGGEAAVLVPVLPLHHDALSEKALVHVVGQLIEPNNFLGHDLDGLYAVEVDPVFGLVLVQPVEVHPLLALGLLGL</sequence>
<name>A0A448Z5Z8_9STRA</name>
<evidence type="ECO:0000313" key="2">
    <source>
        <dbReference type="Proteomes" id="UP000291116"/>
    </source>
</evidence>
<reference evidence="1 2" key="1">
    <citation type="submission" date="2019-01" db="EMBL/GenBank/DDBJ databases">
        <authorList>
            <person name="Ferrante I. M."/>
        </authorList>
    </citation>
    <scope>NUCLEOTIDE SEQUENCE [LARGE SCALE GENOMIC DNA]</scope>
    <source>
        <strain evidence="1 2">B856</strain>
    </source>
</reference>
<protein>
    <submittedName>
        <fullName evidence="1">Uncharacterized protein</fullName>
    </submittedName>
</protein>
<organism evidence="1 2">
    <name type="scientific">Pseudo-nitzschia multistriata</name>
    <dbReference type="NCBI Taxonomy" id="183589"/>
    <lineage>
        <taxon>Eukaryota</taxon>
        <taxon>Sar</taxon>
        <taxon>Stramenopiles</taxon>
        <taxon>Ochrophyta</taxon>
        <taxon>Bacillariophyta</taxon>
        <taxon>Bacillariophyceae</taxon>
        <taxon>Bacillariophycidae</taxon>
        <taxon>Bacillariales</taxon>
        <taxon>Bacillariaceae</taxon>
        <taxon>Pseudo-nitzschia</taxon>
    </lineage>
</organism>
<accession>A0A448Z5Z8</accession>
<proteinExistence type="predicted"/>
<keyword evidence="2" id="KW-1185">Reference proteome</keyword>
<dbReference type="AlphaFoldDB" id="A0A448Z5Z8"/>
<dbReference type="EMBL" id="CAACVS010000126">
    <property type="protein sequence ID" value="VEU37448.1"/>
    <property type="molecule type" value="Genomic_DNA"/>
</dbReference>
<dbReference type="Proteomes" id="UP000291116">
    <property type="component" value="Unassembled WGS sequence"/>
</dbReference>
<evidence type="ECO:0000313" key="1">
    <source>
        <dbReference type="EMBL" id="VEU37448.1"/>
    </source>
</evidence>
<gene>
    <name evidence="1" type="ORF">PSNMU_V1.4_AUG-EV-PASAV3_0042670</name>
</gene>